<evidence type="ECO:0000256" key="1">
    <source>
        <dbReference type="ARBA" id="ARBA00001052"/>
    </source>
</evidence>
<dbReference type="Proteomes" id="UP000565078">
    <property type="component" value="Unassembled WGS sequence"/>
</dbReference>
<comment type="subunit">
    <text evidence="4">Homopolymer.</text>
</comment>
<dbReference type="InterPro" id="IPR043134">
    <property type="entry name" value="GTP-CH-I_N"/>
</dbReference>
<dbReference type="InterPro" id="IPR001474">
    <property type="entry name" value="GTP_CycHdrlase_I"/>
</dbReference>
<dbReference type="PANTHER" id="PTHR11109">
    <property type="entry name" value="GTP CYCLOHYDROLASE I"/>
    <property type="match status" value="1"/>
</dbReference>
<protein>
    <recommendedName>
        <fullName evidence="4">GTP cyclohydrolase 1</fullName>
        <ecNumber evidence="4">3.5.4.16</ecNumber>
    </recommendedName>
    <alternativeName>
        <fullName evidence="4">GTP cyclohydrolase I</fullName>
        <shortName evidence="4">GTP-CH-I</shortName>
    </alternativeName>
</protein>
<comment type="catalytic activity">
    <reaction evidence="1 4">
        <text>GTP + H2O = 7,8-dihydroneopterin 3'-triphosphate + formate + H(+)</text>
        <dbReference type="Rhea" id="RHEA:17473"/>
        <dbReference type="ChEBI" id="CHEBI:15377"/>
        <dbReference type="ChEBI" id="CHEBI:15378"/>
        <dbReference type="ChEBI" id="CHEBI:15740"/>
        <dbReference type="ChEBI" id="CHEBI:37565"/>
        <dbReference type="ChEBI" id="CHEBI:58462"/>
        <dbReference type="EC" id="3.5.4.16"/>
    </reaction>
</comment>
<dbReference type="InterPro" id="IPR043133">
    <property type="entry name" value="GTP-CH-I_C/QueF"/>
</dbReference>
<dbReference type="GO" id="GO:0005737">
    <property type="term" value="C:cytoplasm"/>
    <property type="evidence" value="ECO:0007669"/>
    <property type="project" value="TreeGrafter"/>
</dbReference>
<accession>A0A7J4IX05</accession>
<evidence type="ECO:0000256" key="2">
    <source>
        <dbReference type="ARBA" id="ARBA00005080"/>
    </source>
</evidence>
<sequence>MGKVDEGTVLSILEGTGEDLNREGLKKTPQRFINAWGCITSGYGKKLEDVVNGAFYEAEDGDMVIVKDIDFFSTCEHHLLPFFGKIHVAYIPKKKIIGLSKIPRIVDMYARRLQVQERMCSQVADAIEKALAPKGVAVVAEATHCCMVLRGVQKVNSKTVTSVLRGCFRTDGQTRGEFLSLIK</sequence>
<proteinExistence type="inferred from homology"/>
<dbReference type="Gene3D" id="1.10.286.10">
    <property type="match status" value="1"/>
</dbReference>
<dbReference type="NCBIfam" id="NF006825">
    <property type="entry name" value="PRK09347.1-2"/>
    <property type="match status" value="1"/>
</dbReference>
<organism evidence="6 7">
    <name type="scientific">Candidatus Iainarchaeum sp</name>
    <dbReference type="NCBI Taxonomy" id="3101447"/>
    <lineage>
        <taxon>Archaea</taxon>
        <taxon>Candidatus Iainarchaeota</taxon>
        <taxon>Candidatus Iainarchaeia</taxon>
        <taxon>Candidatus Iainarchaeales</taxon>
        <taxon>Candidatus Iainarchaeaceae</taxon>
        <taxon>Candidatus Iainarchaeum</taxon>
    </lineage>
</organism>
<dbReference type="EMBL" id="DUGC01000084">
    <property type="protein sequence ID" value="HIH10073.1"/>
    <property type="molecule type" value="Genomic_DNA"/>
</dbReference>
<feature type="binding site" evidence="4">
    <location>
        <position position="78"/>
    </location>
    <ligand>
        <name>Zn(2+)</name>
        <dbReference type="ChEBI" id="CHEBI:29105"/>
    </ligand>
</feature>
<keyword evidence="4" id="KW-0342">GTP-binding</keyword>
<evidence type="ECO:0000313" key="6">
    <source>
        <dbReference type="EMBL" id="HIH10073.1"/>
    </source>
</evidence>
<dbReference type="Pfam" id="PF01227">
    <property type="entry name" value="GTP_cyclohydroI"/>
    <property type="match status" value="1"/>
</dbReference>
<dbReference type="HAMAP" id="MF_00223">
    <property type="entry name" value="FolE"/>
    <property type="match status" value="1"/>
</dbReference>
<keyword evidence="3 4" id="KW-0378">Hydrolase</keyword>
<keyword evidence="4" id="KW-0479">Metal-binding</keyword>
<dbReference type="InterPro" id="IPR018234">
    <property type="entry name" value="GTP_CycHdrlase_I_CS"/>
</dbReference>
<dbReference type="InterPro" id="IPR020602">
    <property type="entry name" value="GTP_CycHdrlase_I_dom"/>
</dbReference>
<dbReference type="SUPFAM" id="SSF55620">
    <property type="entry name" value="Tetrahydrobiopterin biosynthesis enzymes-like"/>
    <property type="match status" value="1"/>
</dbReference>
<gene>
    <name evidence="4 6" type="primary">folE</name>
    <name evidence="6" type="ORF">HA254_05400</name>
</gene>
<evidence type="ECO:0000256" key="4">
    <source>
        <dbReference type="HAMAP-Rule" id="MF_00223"/>
    </source>
</evidence>
<keyword evidence="4" id="KW-0554">One-carbon metabolism</keyword>
<feature type="binding site" evidence="4">
    <location>
        <position position="75"/>
    </location>
    <ligand>
        <name>Zn(2+)</name>
        <dbReference type="ChEBI" id="CHEBI:29105"/>
    </ligand>
</feature>
<keyword evidence="4" id="KW-0862">Zinc</keyword>
<evidence type="ECO:0000259" key="5">
    <source>
        <dbReference type="Pfam" id="PF01227"/>
    </source>
</evidence>
<feature type="binding site" evidence="4">
    <location>
        <position position="146"/>
    </location>
    <ligand>
        <name>Zn(2+)</name>
        <dbReference type="ChEBI" id="CHEBI:29105"/>
    </ligand>
</feature>
<dbReference type="GO" id="GO:0006729">
    <property type="term" value="P:tetrahydrobiopterin biosynthetic process"/>
    <property type="evidence" value="ECO:0007669"/>
    <property type="project" value="TreeGrafter"/>
</dbReference>
<dbReference type="PANTHER" id="PTHR11109:SF7">
    <property type="entry name" value="GTP CYCLOHYDROLASE 1"/>
    <property type="match status" value="1"/>
</dbReference>
<dbReference type="GO" id="GO:0008270">
    <property type="term" value="F:zinc ion binding"/>
    <property type="evidence" value="ECO:0007669"/>
    <property type="project" value="UniProtKB-UniRule"/>
</dbReference>
<dbReference type="UniPathway" id="UPA00848">
    <property type="reaction ID" value="UER00151"/>
</dbReference>
<name>A0A7J4IX05_9ARCH</name>
<dbReference type="GO" id="GO:0006730">
    <property type="term" value="P:one-carbon metabolic process"/>
    <property type="evidence" value="ECO:0007669"/>
    <property type="project" value="UniProtKB-UniRule"/>
</dbReference>
<reference evidence="7" key="1">
    <citation type="journal article" date="2020" name="bioRxiv">
        <title>A rank-normalized archaeal taxonomy based on genome phylogeny resolves widespread incomplete and uneven classifications.</title>
        <authorList>
            <person name="Rinke C."/>
            <person name="Chuvochina M."/>
            <person name="Mussig A.J."/>
            <person name="Chaumeil P.-A."/>
            <person name="Waite D.W."/>
            <person name="Whitman W.B."/>
            <person name="Parks D.H."/>
            <person name="Hugenholtz P."/>
        </authorList>
    </citation>
    <scope>NUCLEOTIDE SEQUENCE [LARGE SCALE GENOMIC DNA]</scope>
</reference>
<dbReference type="Gene3D" id="3.30.1130.10">
    <property type="match status" value="1"/>
</dbReference>
<dbReference type="GO" id="GO:0005525">
    <property type="term" value="F:GTP binding"/>
    <property type="evidence" value="ECO:0007669"/>
    <property type="project" value="UniProtKB-KW"/>
</dbReference>
<dbReference type="AlphaFoldDB" id="A0A7J4IX05"/>
<evidence type="ECO:0000313" key="7">
    <source>
        <dbReference type="Proteomes" id="UP000565078"/>
    </source>
</evidence>
<feature type="domain" description="GTP cyclohydrolase I" evidence="5">
    <location>
        <begin position="8"/>
        <end position="182"/>
    </location>
</feature>
<comment type="similarity">
    <text evidence="4">Belongs to the GTP cyclohydrolase I family.</text>
</comment>
<comment type="pathway">
    <text evidence="2 4">Cofactor biosynthesis; 7,8-dihydroneopterin triphosphate biosynthesis; 7,8-dihydroneopterin triphosphate from GTP: step 1/1.</text>
</comment>
<dbReference type="FunFam" id="3.30.1130.10:FF:000001">
    <property type="entry name" value="GTP cyclohydrolase 1"/>
    <property type="match status" value="1"/>
</dbReference>
<evidence type="ECO:0000256" key="3">
    <source>
        <dbReference type="ARBA" id="ARBA00022801"/>
    </source>
</evidence>
<comment type="caution">
    <text evidence="6">The sequence shown here is derived from an EMBL/GenBank/DDBJ whole genome shotgun (WGS) entry which is preliminary data.</text>
</comment>
<dbReference type="NCBIfam" id="NF006826">
    <property type="entry name" value="PRK09347.1-3"/>
    <property type="match status" value="1"/>
</dbReference>
<keyword evidence="4" id="KW-0547">Nucleotide-binding</keyword>
<dbReference type="GO" id="GO:0046654">
    <property type="term" value="P:tetrahydrofolate biosynthetic process"/>
    <property type="evidence" value="ECO:0007669"/>
    <property type="project" value="UniProtKB-UniRule"/>
</dbReference>
<dbReference type="PROSITE" id="PS00859">
    <property type="entry name" value="GTP_CYCLOHYDROL_1_1"/>
    <property type="match status" value="1"/>
</dbReference>
<dbReference type="EC" id="3.5.4.16" evidence="4"/>
<dbReference type="GO" id="GO:0003934">
    <property type="term" value="F:GTP cyclohydrolase I activity"/>
    <property type="evidence" value="ECO:0007669"/>
    <property type="project" value="UniProtKB-UniRule"/>
</dbReference>
<dbReference type="NCBIfam" id="TIGR00063">
    <property type="entry name" value="folE"/>
    <property type="match status" value="1"/>
</dbReference>